<keyword evidence="3" id="KW-1185">Reference proteome</keyword>
<evidence type="ECO:0000313" key="2">
    <source>
        <dbReference type="EMBL" id="MBB6670242.1"/>
    </source>
</evidence>
<dbReference type="PROSITE" id="PS50943">
    <property type="entry name" value="HTH_CROC1"/>
    <property type="match status" value="1"/>
</dbReference>
<name>A0A7X0RMG3_9BACL</name>
<dbReference type="SUPFAM" id="SSF47413">
    <property type="entry name" value="lambda repressor-like DNA-binding domains"/>
    <property type="match status" value="1"/>
</dbReference>
<evidence type="ECO:0000313" key="3">
    <source>
        <dbReference type="Proteomes" id="UP000547209"/>
    </source>
</evidence>
<evidence type="ECO:0000259" key="1">
    <source>
        <dbReference type="PROSITE" id="PS50943"/>
    </source>
</evidence>
<dbReference type="RefSeq" id="WP_185141684.1">
    <property type="nucleotide sequence ID" value="NZ_JACJVP010000007.1"/>
</dbReference>
<feature type="domain" description="HTH cro/C1-type" evidence="1">
    <location>
        <begin position="9"/>
        <end position="63"/>
    </location>
</feature>
<dbReference type="SMART" id="SM00530">
    <property type="entry name" value="HTH_XRE"/>
    <property type="match status" value="1"/>
</dbReference>
<proteinExistence type="predicted"/>
<protein>
    <submittedName>
        <fullName evidence="2">Helix-turn-helix transcriptional regulator</fullName>
    </submittedName>
</protein>
<dbReference type="InterPro" id="IPR010982">
    <property type="entry name" value="Lambda_DNA-bd_dom_sf"/>
</dbReference>
<organism evidence="2 3">
    <name type="scientific">Cohnella nanjingensis</name>
    <dbReference type="NCBI Taxonomy" id="1387779"/>
    <lineage>
        <taxon>Bacteria</taxon>
        <taxon>Bacillati</taxon>
        <taxon>Bacillota</taxon>
        <taxon>Bacilli</taxon>
        <taxon>Bacillales</taxon>
        <taxon>Paenibacillaceae</taxon>
        <taxon>Cohnella</taxon>
    </lineage>
</organism>
<dbReference type="Pfam" id="PF13443">
    <property type="entry name" value="HTH_26"/>
    <property type="match status" value="1"/>
</dbReference>
<gene>
    <name evidence="2" type="ORF">H7C19_06030</name>
</gene>
<dbReference type="Gene3D" id="1.10.260.40">
    <property type="entry name" value="lambda repressor-like DNA-binding domains"/>
    <property type="match status" value="1"/>
</dbReference>
<dbReference type="Proteomes" id="UP000547209">
    <property type="component" value="Unassembled WGS sequence"/>
</dbReference>
<dbReference type="AlphaFoldDB" id="A0A7X0RMG3"/>
<dbReference type="CDD" id="cd00093">
    <property type="entry name" value="HTH_XRE"/>
    <property type="match status" value="1"/>
</dbReference>
<dbReference type="InterPro" id="IPR001387">
    <property type="entry name" value="Cro/C1-type_HTH"/>
</dbReference>
<reference evidence="2 3" key="1">
    <citation type="submission" date="2020-08" db="EMBL/GenBank/DDBJ databases">
        <title>Cohnella phylogeny.</title>
        <authorList>
            <person name="Dunlap C."/>
        </authorList>
    </citation>
    <scope>NUCLEOTIDE SEQUENCE [LARGE SCALE GENOMIC DNA]</scope>
    <source>
        <strain evidence="2 3">DSM 28246</strain>
    </source>
</reference>
<accession>A0A7X0RMG3</accession>
<comment type="caution">
    <text evidence="2">The sequence shown here is derived from an EMBL/GenBank/DDBJ whole genome shotgun (WGS) entry which is preliminary data.</text>
</comment>
<dbReference type="EMBL" id="JACJVP010000007">
    <property type="protein sequence ID" value="MBB6670242.1"/>
    <property type="molecule type" value="Genomic_DNA"/>
</dbReference>
<dbReference type="GO" id="GO:0003677">
    <property type="term" value="F:DNA binding"/>
    <property type="evidence" value="ECO:0007669"/>
    <property type="project" value="InterPro"/>
</dbReference>
<sequence length="69" mass="7630">MGLIIEENVNRLIDERGITPYRLSKMSGVSLSAIYGIKDKKQGPTAETLLKIADALGVTVDEIVREKRD</sequence>